<evidence type="ECO:0000256" key="1">
    <source>
        <dbReference type="ARBA" id="ARBA00013160"/>
    </source>
</evidence>
<comment type="catalytic activity">
    <reaction evidence="8">
        <text>tRNA(Tyr) + L-tyrosine + ATP = L-tyrosyl-tRNA(Tyr) + AMP + diphosphate + H(+)</text>
        <dbReference type="Rhea" id="RHEA:10220"/>
        <dbReference type="Rhea" id="RHEA-COMP:9706"/>
        <dbReference type="Rhea" id="RHEA-COMP:9707"/>
        <dbReference type="ChEBI" id="CHEBI:15378"/>
        <dbReference type="ChEBI" id="CHEBI:30616"/>
        <dbReference type="ChEBI" id="CHEBI:33019"/>
        <dbReference type="ChEBI" id="CHEBI:58315"/>
        <dbReference type="ChEBI" id="CHEBI:78442"/>
        <dbReference type="ChEBI" id="CHEBI:78536"/>
        <dbReference type="ChEBI" id="CHEBI:456215"/>
        <dbReference type="EC" id="6.1.1.1"/>
    </reaction>
</comment>
<dbReference type="Gene3D" id="3.10.290.10">
    <property type="entry name" value="RNA-binding S4 domain"/>
    <property type="match status" value="1"/>
</dbReference>
<evidence type="ECO:0000256" key="8">
    <source>
        <dbReference type="ARBA" id="ARBA00048248"/>
    </source>
</evidence>
<evidence type="ECO:0000256" key="4">
    <source>
        <dbReference type="ARBA" id="ARBA00022840"/>
    </source>
</evidence>
<evidence type="ECO:0000256" key="2">
    <source>
        <dbReference type="ARBA" id="ARBA00022598"/>
    </source>
</evidence>
<dbReference type="GO" id="GO:0004831">
    <property type="term" value="F:tyrosine-tRNA ligase activity"/>
    <property type="evidence" value="ECO:0007669"/>
    <property type="project" value="UniProtKB-EC"/>
</dbReference>
<evidence type="ECO:0000256" key="6">
    <source>
        <dbReference type="ARBA" id="ARBA00023146"/>
    </source>
</evidence>
<name>A0A976QU53_THEOR</name>
<keyword evidence="2 9" id="KW-0436">Ligase</keyword>
<evidence type="ECO:0000313" key="11">
    <source>
        <dbReference type="Proteomes" id="UP000244811"/>
    </source>
</evidence>
<dbReference type="GO" id="GO:0006437">
    <property type="term" value="P:tyrosyl-tRNA aminoacylation"/>
    <property type="evidence" value="ECO:0007669"/>
    <property type="project" value="InterPro"/>
</dbReference>
<protein>
    <recommendedName>
        <fullName evidence="1">tyrosine--tRNA ligase</fullName>
        <ecNumber evidence="1">6.1.1.1</ecNumber>
    </recommendedName>
    <alternativeName>
        <fullName evidence="7">Tyrosyl-tRNA synthetase</fullName>
    </alternativeName>
</protein>
<dbReference type="NCBIfam" id="TIGR00234">
    <property type="entry name" value="tyrS"/>
    <property type="match status" value="1"/>
</dbReference>
<evidence type="ECO:0000256" key="9">
    <source>
        <dbReference type="RuleBase" id="RU363036"/>
    </source>
</evidence>
<dbReference type="SUPFAM" id="SSF52374">
    <property type="entry name" value="Nucleotidylyl transferase"/>
    <property type="match status" value="1"/>
</dbReference>
<comment type="similarity">
    <text evidence="9">Belongs to the class-I aminoacyl-tRNA synthetase family.</text>
</comment>
<dbReference type="GO" id="GO:0005524">
    <property type="term" value="F:ATP binding"/>
    <property type="evidence" value="ECO:0007669"/>
    <property type="project" value="UniProtKB-KW"/>
</dbReference>
<dbReference type="SUPFAM" id="SSF55174">
    <property type="entry name" value="Alpha-L RNA-binding motif"/>
    <property type="match status" value="1"/>
</dbReference>
<dbReference type="GO" id="GO:0003723">
    <property type="term" value="F:RNA binding"/>
    <property type="evidence" value="ECO:0007669"/>
    <property type="project" value="InterPro"/>
</dbReference>
<organism evidence="10 11">
    <name type="scientific">Theileria orientalis</name>
    <dbReference type="NCBI Taxonomy" id="68886"/>
    <lineage>
        <taxon>Eukaryota</taxon>
        <taxon>Sar</taxon>
        <taxon>Alveolata</taxon>
        <taxon>Apicomplexa</taxon>
        <taxon>Aconoidasida</taxon>
        <taxon>Piroplasmida</taxon>
        <taxon>Theileriidae</taxon>
        <taxon>Theileria</taxon>
    </lineage>
</organism>
<keyword evidence="3 9" id="KW-0547">Nucleotide-binding</keyword>
<accession>A0A976QU53</accession>
<dbReference type="Pfam" id="PF00579">
    <property type="entry name" value="tRNA-synt_1b"/>
    <property type="match status" value="1"/>
</dbReference>
<evidence type="ECO:0000313" key="10">
    <source>
        <dbReference type="EMBL" id="UKK00573.2"/>
    </source>
</evidence>
<dbReference type="InterPro" id="IPR002305">
    <property type="entry name" value="aa-tRNA-synth_Ic"/>
</dbReference>
<dbReference type="AlphaFoldDB" id="A0A976QU53"/>
<dbReference type="EMBL" id="CP056069">
    <property type="protein sequence ID" value="UKK00573.2"/>
    <property type="molecule type" value="Genomic_DNA"/>
</dbReference>
<dbReference type="InterPro" id="IPR014729">
    <property type="entry name" value="Rossmann-like_a/b/a_fold"/>
</dbReference>
<dbReference type="Gene3D" id="1.10.240.10">
    <property type="entry name" value="Tyrosyl-Transfer RNA Synthetase"/>
    <property type="match status" value="1"/>
</dbReference>
<dbReference type="GO" id="GO:0005829">
    <property type="term" value="C:cytosol"/>
    <property type="evidence" value="ECO:0007669"/>
    <property type="project" value="TreeGrafter"/>
</dbReference>
<proteinExistence type="inferred from homology"/>
<gene>
    <name evidence="10" type="ORF">MACK_000647</name>
</gene>
<dbReference type="InterPro" id="IPR036986">
    <property type="entry name" value="S4_RNA-bd_sf"/>
</dbReference>
<sequence length="585" mass="67117">MLHSSTFLRILLKYLTICIILKRFLILFASSICLKPEAFINLSKTRLYDNIAPLSRQNISGQPYELKLSLTGHPVDRKAHFTQSSHKPKSNFLSECIERGMISQTTDFVKIDELLSEYENKNFNNEMCASVYYGIDCTNDFIHEGTLFQLMFLRRFLSQRFNVVLVIGGGTTLVGDPSYKLRKNRQDSSYFSEVLGPADGVQFDTSREDAICSVATKILSLPMEINGEVIRPKVHHIKDLESEVDIATEMCNPYKVFVFNNRDLYKKVNLMEYLESVARNMNVGRMLTRDCIKMRIVEKDREHSKRSVNMDLSELMYMSLQAMDFVYLAQRLNCKIQLGGNDQMGNIVSGIELADALGIDNVFGLTTPLLEDKFGEKISKSGSNCFLKITKETSPHEFWSHFRSIDDSLVERYIKWFTKVPLEKIEKTISDHYNTAKVLLADELTSEIYGQQVVDLIHRFFMSKGFEDLAPFMSSKEVDLETFQDLVNLTKLVPYYELPLVKLKEAVELTLVLDIIRVPQFSNSSFHSNKKFIREGACKINGQVVDDIGYKLTQKDVVKLTSCGNEHKYILIQLGKRKLYFVIVT</sequence>
<dbReference type="EC" id="6.1.1.1" evidence="1"/>
<evidence type="ECO:0000256" key="5">
    <source>
        <dbReference type="ARBA" id="ARBA00022917"/>
    </source>
</evidence>
<dbReference type="PANTHER" id="PTHR11766:SF0">
    <property type="entry name" value="TYROSINE--TRNA LIGASE, MITOCHONDRIAL"/>
    <property type="match status" value="1"/>
</dbReference>
<dbReference type="Gene3D" id="3.40.50.620">
    <property type="entry name" value="HUPs"/>
    <property type="match status" value="1"/>
</dbReference>
<dbReference type="GO" id="GO:0005739">
    <property type="term" value="C:mitochondrion"/>
    <property type="evidence" value="ECO:0007669"/>
    <property type="project" value="TreeGrafter"/>
</dbReference>
<evidence type="ECO:0000256" key="3">
    <source>
        <dbReference type="ARBA" id="ARBA00022741"/>
    </source>
</evidence>
<keyword evidence="6 9" id="KW-0030">Aminoacyl-tRNA synthetase</keyword>
<evidence type="ECO:0000256" key="7">
    <source>
        <dbReference type="ARBA" id="ARBA00033323"/>
    </source>
</evidence>
<dbReference type="PANTHER" id="PTHR11766">
    <property type="entry name" value="TYROSYL-TRNA SYNTHETASE"/>
    <property type="match status" value="1"/>
</dbReference>
<dbReference type="Proteomes" id="UP000244811">
    <property type="component" value="Chromosome 1"/>
</dbReference>
<dbReference type="CDD" id="cd00165">
    <property type="entry name" value="S4"/>
    <property type="match status" value="1"/>
</dbReference>
<dbReference type="InterPro" id="IPR002307">
    <property type="entry name" value="Tyr-tRNA-ligase"/>
</dbReference>
<keyword evidence="5 9" id="KW-0648">Protein biosynthesis</keyword>
<keyword evidence="4 9" id="KW-0067">ATP-binding</keyword>
<dbReference type="InterPro" id="IPR024088">
    <property type="entry name" value="Tyr-tRNA-ligase_bac-type"/>
</dbReference>
<reference evidence="10" key="1">
    <citation type="submission" date="2022-07" db="EMBL/GenBank/DDBJ databases">
        <title>Evaluation of T. orientalis genome assembly methods using nanopore sequencing and analysis of variation between genomes.</title>
        <authorList>
            <person name="Yam J."/>
            <person name="Micallef M.L."/>
            <person name="Liu M."/>
            <person name="Djordjevic S.P."/>
            <person name="Bogema D.R."/>
            <person name="Jenkins C."/>
        </authorList>
    </citation>
    <scope>NUCLEOTIDE SEQUENCE</scope>
    <source>
        <strain evidence="10">Goon Nure</strain>
    </source>
</reference>